<reference evidence="2 3" key="1">
    <citation type="submission" date="2014-04" db="EMBL/GenBank/DDBJ databases">
        <authorList>
            <consortium name="DOE Joint Genome Institute"/>
            <person name="Kuo A."/>
            <person name="Zuccaro A."/>
            <person name="Kohler A."/>
            <person name="Nagy L.G."/>
            <person name="Floudas D."/>
            <person name="Copeland A."/>
            <person name="Barry K.W."/>
            <person name="Cichocki N."/>
            <person name="Veneault-Fourrey C."/>
            <person name="LaButti K."/>
            <person name="Lindquist E.A."/>
            <person name="Lipzen A."/>
            <person name="Lundell T."/>
            <person name="Morin E."/>
            <person name="Murat C."/>
            <person name="Sun H."/>
            <person name="Tunlid A."/>
            <person name="Henrissat B."/>
            <person name="Grigoriev I.V."/>
            <person name="Hibbett D.S."/>
            <person name="Martin F."/>
            <person name="Nordberg H.P."/>
            <person name="Cantor M.N."/>
            <person name="Hua S.X."/>
        </authorList>
    </citation>
    <scope>NUCLEOTIDE SEQUENCE [LARGE SCALE GENOMIC DNA]</scope>
    <source>
        <strain evidence="2 3">MAFF 305830</strain>
    </source>
</reference>
<dbReference type="EMBL" id="KN824299">
    <property type="protein sequence ID" value="KIM27344.1"/>
    <property type="molecule type" value="Genomic_DNA"/>
</dbReference>
<proteinExistence type="predicted"/>
<evidence type="ECO:0000313" key="2">
    <source>
        <dbReference type="EMBL" id="KIM27344.1"/>
    </source>
</evidence>
<dbReference type="AlphaFoldDB" id="A0A0C3B574"/>
<evidence type="ECO:0000313" key="3">
    <source>
        <dbReference type="Proteomes" id="UP000054097"/>
    </source>
</evidence>
<dbReference type="OrthoDB" id="8062037at2759"/>
<feature type="region of interest" description="Disordered" evidence="1">
    <location>
        <begin position="68"/>
        <end position="140"/>
    </location>
</feature>
<organism evidence="2 3">
    <name type="scientific">Serendipita vermifera MAFF 305830</name>
    <dbReference type="NCBI Taxonomy" id="933852"/>
    <lineage>
        <taxon>Eukaryota</taxon>
        <taxon>Fungi</taxon>
        <taxon>Dikarya</taxon>
        <taxon>Basidiomycota</taxon>
        <taxon>Agaricomycotina</taxon>
        <taxon>Agaricomycetes</taxon>
        <taxon>Sebacinales</taxon>
        <taxon>Serendipitaceae</taxon>
        <taxon>Serendipita</taxon>
    </lineage>
</organism>
<reference evidence="3" key="2">
    <citation type="submission" date="2015-01" db="EMBL/GenBank/DDBJ databases">
        <title>Evolutionary Origins and Diversification of the Mycorrhizal Mutualists.</title>
        <authorList>
            <consortium name="DOE Joint Genome Institute"/>
            <consortium name="Mycorrhizal Genomics Consortium"/>
            <person name="Kohler A."/>
            <person name="Kuo A."/>
            <person name="Nagy L.G."/>
            <person name="Floudas D."/>
            <person name="Copeland A."/>
            <person name="Barry K.W."/>
            <person name="Cichocki N."/>
            <person name="Veneault-Fourrey C."/>
            <person name="LaButti K."/>
            <person name="Lindquist E.A."/>
            <person name="Lipzen A."/>
            <person name="Lundell T."/>
            <person name="Morin E."/>
            <person name="Murat C."/>
            <person name="Riley R."/>
            <person name="Ohm R."/>
            <person name="Sun H."/>
            <person name="Tunlid A."/>
            <person name="Henrissat B."/>
            <person name="Grigoriev I.V."/>
            <person name="Hibbett D.S."/>
            <person name="Martin F."/>
        </authorList>
    </citation>
    <scope>NUCLEOTIDE SEQUENCE [LARGE SCALE GENOMIC DNA]</scope>
    <source>
        <strain evidence="3">MAFF 305830</strain>
    </source>
</reference>
<gene>
    <name evidence="2" type="ORF">M408DRAFT_24573</name>
</gene>
<dbReference type="Proteomes" id="UP000054097">
    <property type="component" value="Unassembled WGS sequence"/>
</dbReference>
<feature type="compositionally biased region" description="Basic and acidic residues" evidence="1">
    <location>
        <begin position="75"/>
        <end position="84"/>
    </location>
</feature>
<protein>
    <submittedName>
        <fullName evidence="2">Uncharacterized protein</fullName>
    </submittedName>
</protein>
<name>A0A0C3B574_SERVB</name>
<dbReference type="HOGENOM" id="CLU_1836373_0_0_1"/>
<sequence>MNGNAPLGWLGEATIAILEACPSRTFAARMAFFERSIPEDGLVGWLVSLDTSSSSHTPIPLPFLPLDSASIPIPETRDDVDRQLPDIPQDPSGRSPLDSLENTGCPPQCPITQSILSPDAPQPRFTPFHPFPNTTRLAPV</sequence>
<accession>A0A0C3B574</accession>
<keyword evidence="3" id="KW-1185">Reference proteome</keyword>
<evidence type="ECO:0000256" key="1">
    <source>
        <dbReference type="SAM" id="MobiDB-lite"/>
    </source>
</evidence>